<reference evidence="3" key="1">
    <citation type="submission" date="2016-09" db="EMBL/GenBank/DDBJ databases">
        <authorList>
            <person name="Varghese N."/>
            <person name="Submissions S."/>
        </authorList>
    </citation>
    <scope>NUCLEOTIDE SEQUENCE [LARGE SCALE GENOMIC DNA]</scope>
    <source>
        <strain evidence="3">JS23</strain>
    </source>
</reference>
<evidence type="ECO:0000313" key="3">
    <source>
        <dbReference type="Proteomes" id="UP000243719"/>
    </source>
</evidence>
<keyword evidence="3" id="KW-1185">Reference proteome</keyword>
<dbReference type="Pfam" id="PF13472">
    <property type="entry name" value="Lipase_GDSL_2"/>
    <property type="match status" value="1"/>
</dbReference>
<dbReference type="InterPro" id="IPR036514">
    <property type="entry name" value="SGNH_hydro_sf"/>
</dbReference>
<dbReference type="STRING" id="1770053.SAMN05216551_1051"/>
<dbReference type="InterPro" id="IPR013830">
    <property type="entry name" value="SGNH_hydro"/>
</dbReference>
<dbReference type="RefSeq" id="WP_091907452.1">
    <property type="nucleotide sequence ID" value="NZ_FNLO01000005.1"/>
</dbReference>
<dbReference type="EMBL" id="FNLO01000005">
    <property type="protein sequence ID" value="SDV48334.1"/>
    <property type="molecule type" value="Genomic_DNA"/>
</dbReference>
<dbReference type="Proteomes" id="UP000243719">
    <property type="component" value="Unassembled WGS sequence"/>
</dbReference>
<gene>
    <name evidence="2" type="ORF">SAMN05216551_1051</name>
</gene>
<name>A0A1H2PPS9_9BURK</name>
<dbReference type="AlphaFoldDB" id="A0A1H2PPS9"/>
<dbReference type="PANTHER" id="PTHR43784:SF2">
    <property type="entry name" value="GDSL-LIKE LIPASE_ACYLHYDROLASE, PUTATIVE (AFU_ORTHOLOGUE AFUA_2G00820)-RELATED"/>
    <property type="match status" value="1"/>
</dbReference>
<dbReference type="SUPFAM" id="SSF52266">
    <property type="entry name" value="SGNH hydrolase"/>
    <property type="match status" value="1"/>
</dbReference>
<proteinExistence type="predicted"/>
<dbReference type="GO" id="GO:0016788">
    <property type="term" value="F:hydrolase activity, acting on ester bonds"/>
    <property type="evidence" value="ECO:0007669"/>
    <property type="project" value="UniProtKB-ARBA"/>
</dbReference>
<evidence type="ECO:0000259" key="1">
    <source>
        <dbReference type="Pfam" id="PF13472"/>
    </source>
</evidence>
<dbReference type="Gene3D" id="3.40.50.1110">
    <property type="entry name" value="SGNH hydrolase"/>
    <property type="match status" value="1"/>
</dbReference>
<protein>
    <submittedName>
        <fullName evidence="2">Lysophospholipase L1</fullName>
    </submittedName>
</protein>
<dbReference type="PANTHER" id="PTHR43784">
    <property type="entry name" value="GDSL-LIKE LIPASE/ACYLHYDROLASE, PUTATIVE (AFU_ORTHOLOGUE AFUA_2G00820)-RELATED"/>
    <property type="match status" value="1"/>
</dbReference>
<sequence length="422" mass="44173">MLASAVLLPGVGIAATEPAAGDWTASWRAAPQAVVLASAAPSYLKTPTIAGRTVRQIVYSRLAGRAVRISISNRYGREPLVLDAVRIGVAPQGAGLQAGTDRPLRLAGAAQIVVPAGREVVTDAVEMPVSAGERLAVSFYIKHAVHPTTWHKLASQTAYVSAVGDHSADSSATPYRPLASSYFWLSGLDVAGPSGRTAWVAIGDSITDGMRSTQDANRRWPDVFAERIGGAMDGRVAVINTGISGNRLLSDSACYGEPLLNRFGHDALDLPNVKAVLVLIGINDINFAAMPKRAGVDCDEPHTQVDANALLDGYRRLIAAAHAKGLKIYGATLTPASLPPAREAIRTAVNTALRAGIGFDGIADFDHALADPTQVARLLPRYDSGDHIHPSDAGYAAMAAAVPAAWASPVGPSSAATRKRRH</sequence>
<dbReference type="OrthoDB" id="1828825at2"/>
<feature type="domain" description="SGNH hydrolase-type esterase" evidence="1">
    <location>
        <begin position="201"/>
        <end position="397"/>
    </location>
</feature>
<organism evidence="2 3">
    <name type="scientific">Chitinasiproducens palmae</name>
    <dbReference type="NCBI Taxonomy" id="1770053"/>
    <lineage>
        <taxon>Bacteria</taxon>
        <taxon>Pseudomonadati</taxon>
        <taxon>Pseudomonadota</taxon>
        <taxon>Betaproteobacteria</taxon>
        <taxon>Burkholderiales</taxon>
        <taxon>Burkholderiaceae</taxon>
        <taxon>Chitinasiproducens</taxon>
    </lineage>
</organism>
<dbReference type="InterPro" id="IPR053140">
    <property type="entry name" value="GDSL_Rv0518-like"/>
</dbReference>
<evidence type="ECO:0000313" key="2">
    <source>
        <dbReference type="EMBL" id="SDV48334.1"/>
    </source>
</evidence>
<accession>A0A1H2PPS9</accession>